<proteinExistence type="predicted"/>
<dbReference type="GO" id="GO:0003677">
    <property type="term" value="F:DNA binding"/>
    <property type="evidence" value="ECO:0007669"/>
    <property type="project" value="InterPro"/>
</dbReference>
<accession>A0A4R3K4J6</accession>
<dbReference type="SUPFAM" id="SSF46689">
    <property type="entry name" value="Homeodomain-like"/>
    <property type="match status" value="1"/>
</dbReference>
<gene>
    <name evidence="1" type="ORF">EDC37_1148</name>
</gene>
<dbReference type="RefSeq" id="WP_132550614.1">
    <property type="nucleotide sequence ID" value="NZ_SMAA01000014.1"/>
</dbReference>
<sequence>MPRKKYTAEFKTKMVLSIFQGNKEFNVICSENNLNPNMVRKWKQDFLQNAHRAFGADSERKAVQRKEDDLKKKNDQMLKTIGQLTLERDFLQDCFHRAGEAVPQIPEYDPKG</sequence>
<dbReference type="Proteomes" id="UP000295188">
    <property type="component" value="Unassembled WGS sequence"/>
</dbReference>
<comment type="caution">
    <text evidence="1">The sequence shown here is derived from an EMBL/GenBank/DDBJ whole genome shotgun (WGS) entry which is preliminary data.</text>
</comment>
<dbReference type="GO" id="GO:0004803">
    <property type="term" value="F:transposase activity"/>
    <property type="evidence" value="ECO:0007669"/>
    <property type="project" value="InterPro"/>
</dbReference>
<dbReference type="Pfam" id="PF01527">
    <property type="entry name" value="HTH_Tnp_1"/>
    <property type="match status" value="1"/>
</dbReference>
<reference evidence="1 2" key="1">
    <citation type="submission" date="2019-03" db="EMBL/GenBank/DDBJ databases">
        <title>Genomic Encyclopedia of Type Strains, Phase IV (KMG-IV): sequencing the most valuable type-strain genomes for metagenomic binning, comparative biology and taxonomic classification.</title>
        <authorList>
            <person name="Goeker M."/>
        </authorList>
    </citation>
    <scope>NUCLEOTIDE SEQUENCE [LARGE SCALE GENOMIC DNA]</scope>
    <source>
        <strain evidence="1 2">DSM 20467</strain>
    </source>
</reference>
<dbReference type="InterPro" id="IPR036388">
    <property type="entry name" value="WH-like_DNA-bd_sf"/>
</dbReference>
<organism evidence="1 2">
    <name type="scientific">Pectinatus cerevisiiphilus</name>
    <dbReference type="NCBI Taxonomy" id="86956"/>
    <lineage>
        <taxon>Bacteria</taxon>
        <taxon>Bacillati</taxon>
        <taxon>Bacillota</taxon>
        <taxon>Negativicutes</taxon>
        <taxon>Selenomonadales</taxon>
        <taxon>Selenomonadaceae</taxon>
        <taxon>Pectinatus</taxon>
    </lineage>
</organism>
<evidence type="ECO:0000313" key="2">
    <source>
        <dbReference type="Proteomes" id="UP000295188"/>
    </source>
</evidence>
<keyword evidence="2" id="KW-1185">Reference proteome</keyword>
<dbReference type="InterPro" id="IPR002514">
    <property type="entry name" value="Transposase_8"/>
</dbReference>
<dbReference type="Gene3D" id="1.10.10.10">
    <property type="entry name" value="Winged helix-like DNA-binding domain superfamily/Winged helix DNA-binding domain"/>
    <property type="match status" value="1"/>
</dbReference>
<protein>
    <submittedName>
        <fullName evidence="1">Transposase</fullName>
    </submittedName>
</protein>
<dbReference type="AlphaFoldDB" id="A0A4R3K4J6"/>
<dbReference type="OrthoDB" id="9775203at2"/>
<dbReference type="InterPro" id="IPR009057">
    <property type="entry name" value="Homeodomain-like_sf"/>
</dbReference>
<evidence type="ECO:0000313" key="1">
    <source>
        <dbReference type="EMBL" id="TCS77607.1"/>
    </source>
</evidence>
<dbReference type="EMBL" id="SMAA01000014">
    <property type="protein sequence ID" value="TCS77607.1"/>
    <property type="molecule type" value="Genomic_DNA"/>
</dbReference>
<name>A0A4R3K4J6_9FIRM</name>
<dbReference type="GO" id="GO:0006313">
    <property type="term" value="P:DNA transposition"/>
    <property type="evidence" value="ECO:0007669"/>
    <property type="project" value="InterPro"/>
</dbReference>